<dbReference type="Pfam" id="PF00520">
    <property type="entry name" value="Ion_trans"/>
    <property type="match status" value="1"/>
</dbReference>
<dbReference type="GO" id="GO:0032224">
    <property type="term" value="P:positive regulation of synaptic transmission, cholinergic"/>
    <property type="evidence" value="ECO:0007669"/>
    <property type="project" value="TreeGrafter"/>
</dbReference>
<name>A0A2G9TJK5_TELCI</name>
<evidence type="ECO:0000256" key="1">
    <source>
        <dbReference type="ARBA" id="ARBA00004141"/>
    </source>
</evidence>
<evidence type="ECO:0000259" key="5">
    <source>
        <dbReference type="Pfam" id="PF00520"/>
    </source>
</evidence>
<dbReference type="OrthoDB" id="10069766at2759"/>
<comment type="subcellular location">
    <subcellularLocation>
        <location evidence="1">Membrane</location>
        <topology evidence="1">Multi-pass membrane protein</topology>
    </subcellularLocation>
</comment>
<dbReference type="Gene3D" id="1.20.120.350">
    <property type="entry name" value="Voltage-gated potassium channels. Chain C"/>
    <property type="match status" value="1"/>
</dbReference>
<organism evidence="6 7">
    <name type="scientific">Teladorsagia circumcincta</name>
    <name type="common">Brown stomach worm</name>
    <name type="synonym">Ostertagia circumcincta</name>
    <dbReference type="NCBI Taxonomy" id="45464"/>
    <lineage>
        <taxon>Eukaryota</taxon>
        <taxon>Metazoa</taxon>
        <taxon>Ecdysozoa</taxon>
        <taxon>Nematoda</taxon>
        <taxon>Chromadorea</taxon>
        <taxon>Rhabditida</taxon>
        <taxon>Rhabditina</taxon>
        <taxon>Rhabditomorpha</taxon>
        <taxon>Strongyloidea</taxon>
        <taxon>Trichostrongylidae</taxon>
        <taxon>Teladorsagia</taxon>
    </lineage>
</organism>
<dbReference type="PANTHER" id="PTHR46141">
    <property type="entry name" value="SODIUM LEAK CHANNEL NON-SELECTIVE PROTEIN"/>
    <property type="match status" value="1"/>
</dbReference>
<dbReference type="GO" id="GO:0032230">
    <property type="term" value="P:positive regulation of synaptic transmission, GABAergic"/>
    <property type="evidence" value="ECO:0007669"/>
    <property type="project" value="TreeGrafter"/>
</dbReference>
<accession>A0A2G9TJK5</accession>
<dbReference type="Proteomes" id="UP000230423">
    <property type="component" value="Unassembled WGS sequence"/>
</dbReference>
<dbReference type="PANTHER" id="PTHR46141:SF1">
    <property type="entry name" value="SODIUM LEAK CHANNEL NALCN"/>
    <property type="match status" value="1"/>
</dbReference>
<dbReference type="AlphaFoldDB" id="A0A2G9TJK5"/>
<evidence type="ECO:0000256" key="4">
    <source>
        <dbReference type="ARBA" id="ARBA00023136"/>
    </source>
</evidence>
<feature type="domain" description="Ion transport" evidence="5">
    <location>
        <begin position="2"/>
        <end position="112"/>
    </location>
</feature>
<evidence type="ECO:0000313" key="7">
    <source>
        <dbReference type="Proteomes" id="UP000230423"/>
    </source>
</evidence>
<dbReference type="GO" id="GO:0005886">
    <property type="term" value="C:plasma membrane"/>
    <property type="evidence" value="ECO:0007669"/>
    <property type="project" value="TreeGrafter"/>
</dbReference>
<dbReference type="InterPro" id="IPR027359">
    <property type="entry name" value="Volt_channel_dom_sf"/>
</dbReference>
<dbReference type="EMBL" id="KZ371137">
    <property type="protein sequence ID" value="PIO57520.1"/>
    <property type="molecule type" value="Genomic_DNA"/>
</dbReference>
<evidence type="ECO:0000256" key="3">
    <source>
        <dbReference type="ARBA" id="ARBA00022989"/>
    </source>
</evidence>
<dbReference type="FunFam" id="1.20.120.350:FF:000030">
    <property type="entry name" value="sodium leak channel non-selective protein"/>
    <property type="match status" value="1"/>
</dbReference>
<sequence>MALVLLNALINASFVYRHDKSDAIRKEIYYYIELYLQICFTVLFNIEALLKVIGFGWKGYVRRGQHKFELILCVGSTLNLIRPLYSMNIFTYFQVFRIVRLIKASPMLEDFVYK</sequence>
<keyword evidence="7" id="KW-1185">Reference proteome</keyword>
<dbReference type="InterPro" id="IPR028823">
    <property type="entry name" value="NALCN"/>
</dbReference>
<feature type="non-terminal residue" evidence="6">
    <location>
        <position position="114"/>
    </location>
</feature>
<dbReference type="GO" id="GO:0005261">
    <property type="term" value="F:monoatomic cation channel activity"/>
    <property type="evidence" value="ECO:0007669"/>
    <property type="project" value="InterPro"/>
</dbReference>
<protein>
    <recommendedName>
        <fullName evidence="5">Ion transport domain-containing protein</fullName>
    </recommendedName>
</protein>
<dbReference type="InterPro" id="IPR005821">
    <property type="entry name" value="Ion_trans_dom"/>
</dbReference>
<dbReference type="SUPFAM" id="SSF81324">
    <property type="entry name" value="Voltage-gated potassium channels"/>
    <property type="match status" value="1"/>
</dbReference>
<gene>
    <name evidence="6" type="ORF">TELCIR_21066</name>
</gene>
<keyword evidence="2" id="KW-0812">Transmembrane</keyword>
<evidence type="ECO:0000313" key="6">
    <source>
        <dbReference type="EMBL" id="PIO57520.1"/>
    </source>
</evidence>
<evidence type="ECO:0000256" key="2">
    <source>
        <dbReference type="ARBA" id="ARBA00022692"/>
    </source>
</evidence>
<proteinExistence type="predicted"/>
<reference evidence="6 7" key="1">
    <citation type="submission" date="2015-09" db="EMBL/GenBank/DDBJ databases">
        <title>Draft genome of the parasitic nematode Teladorsagia circumcincta isolate WARC Sus (inbred).</title>
        <authorList>
            <person name="Mitreva M."/>
        </authorList>
    </citation>
    <scope>NUCLEOTIDE SEQUENCE [LARGE SCALE GENOMIC DNA]</scope>
    <source>
        <strain evidence="6 7">S</strain>
    </source>
</reference>
<keyword evidence="3" id="KW-1133">Transmembrane helix</keyword>
<keyword evidence="4" id="KW-0472">Membrane</keyword>